<evidence type="ECO:0000313" key="2">
    <source>
        <dbReference type="EMBL" id="KAJ5704051.1"/>
    </source>
</evidence>
<evidence type="ECO:0000256" key="1">
    <source>
        <dbReference type="SAM" id="MobiDB-lite"/>
    </source>
</evidence>
<organism evidence="2 3">
    <name type="scientific">Penicillium malachiteum</name>
    <dbReference type="NCBI Taxonomy" id="1324776"/>
    <lineage>
        <taxon>Eukaryota</taxon>
        <taxon>Fungi</taxon>
        <taxon>Dikarya</taxon>
        <taxon>Ascomycota</taxon>
        <taxon>Pezizomycotina</taxon>
        <taxon>Eurotiomycetes</taxon>
        <taxon>Eurotiomycetidae</taxon>
        <taxon>Eurotiales</taxon>
        <taxon>Aspergillaceae</taxon>
        <taxon>Penicillium</taxon>
    </lineage>
</organism>
<accession>A0AAD6HBN7</accession>
<reference evidence="2" key="2">
    <citation type="submission" date="2023-01" db="EMBL/GenBank/DDBJ databases">
        <authorList>
            <person name="Petersen C."/>
        </authorList>
    </citation>
    <scope>NUCLEOTIDE SEQUENCE</scope>
    <source>
        <strain evidence="2">IBT 17514</strain>
    </source>
</reference>
<feature type="compositionally biased region" description="Basic and acidic residues" evidence="1">
    <location>
        <begin position="61"/>
        <end position="71"/>
    </location>
</feature>
<reference evidence="2" key="1">
    <citation type="journal article" date="2023" name="IMA Fungus">
        <title>Comparative genomic study of the Penicillium genus elucidates a diverse pangenome and 15 lateral gene transfer events.</title>
        <authorList>
            <person name="Petersen C."/>
            <person name="Sorensen T."/>
            <person name="Nielsen M.R."/>
            <person name="Sondergaard T.E."/>
            <person name="Sorensen J.L."/>
            <person name="Fitzpatrick D.A."/>
            <person name="Frisvad J.C."/>
            <person name="Nielsen K.L."/>
        </authorList>
    </citation>
    <scope>NUCLEOTIDE SEQUENCE</scope>
    <source>
        <strain evidence="2">IBT 17514</strain>
    </source>
</reference>
<sequence>MFNELMAKVDNFKHKHDRHANVSKTNEDKTSGASTLSVEDKVEDAHITTPPPDDAGSSTHPDQRISSLEKRQEIEDVKDYWHEALNSLSLGKQEALKSMGLDQLESGSVESSFNDLVAIVNERQKECERKFWRISVREKTIVLRNYTTSIIDWIEKTGDIAMPFAPTQIALS</sequence>
<feature type="region of interest" description="Disordered" evidence="1">
    <location>
        <begin position="8"/>
        <end position="71"/>
    </location>
</feature>
<dbReference type="EMBL" id="JAQJAN010000020">
    <property type="protein sequence ID" value="KAJ5704051.1"/>
    <property type="molecule type" value="Genomic_DNA"/>
</dbReference>
<proteinExistence type="predicted"/>
<dbReference type="AlphaFoldDB" id="A0AAD6HBN7"/>
<dbReference type="Proteomes" id="UP001215712">
    <property type="component" value="Unassembled WGS sequence"/>
</dbReference>
<evidence type="ECO:0000313" key="3">
    <source>
        <dbReference type="Proteomes" id="UP001215712"/>
    </source>
</evidence>
<protein>
    <submittedName>
        <fullName evidence="2">Uncharacterized protein</fullName>
    </submittedName>
</protein>
<gene>
    <name evidence="2" type="ORF">N7493_011189</name>
</gene>
<comment type="caution">
    <text evidence="2">The sequence shown here is derived from an EMBL/GenBank/DDBJ whole genome shotgun (WGS) entry which is preliminary data.</text>
</comment>
<name>A0AAD6HBN7_9EURO</name>
<keyword evidence="3" id="KW-1185">Reference proteome</keyword>